<accession>A0A2I1F367</accession>
<sequence>MSKLYVDVLHLIFEKFQGDKDDKKSLISCLSVNITWCELIVPILWKNPWEYLKIGKEKILLKVIISHFSDELRDNLSQDNEFLIDSYKRPLFNYISFWRHLNLERIERMFNAHIHFKEIKNDLLNLFINNNTKFTHLYIYQQFNRQIHLIPESKQCFSDIKFLSCNASIDDYVLIGLIEMCESIKELEIFIEKGNKNYGIIKLIKSSKKLFNISLIRTEFSFLKYSRNDESMESFCNILENSLINHSNTIKYFKLTKQPITKILFHLINLKILELDGSFQDMAWDRIENLSLPYLQILKAKSIPTKYLTNLIENTNGYLIEIKIDYIGHDEINNKKIIKAIYQNCPNLQYLNLMFRKSNILELEKLLIKCQYLNGLFFIIDSDDTINWDKLFEILTKFSPNNLFNFKFYSVNQIKLNSLKLFFDNWKVEHKHPMLLKFFRMKIVSEYVDLVESYKIEGVVKKFDHDLYGEDFEWI</sequence>
<dbReference type="EMBL" id="LLXH01000098">
    <property type="protein sequence ID" value="PKC73120.1"/>
    <property type="molecule type" value="Genomic_DNA"/>
</dbReference>
<organism evidence="1 2">
    <name type="scientific">Rhizophagus irregularis</name>
    <dbReference type="NCBI Taxonomy" id="588596"/>
    <lineage>
        <taxon>Eukaryota</taxon>
        <taxon>Fungi</taxon>
        <taxon>Fungi incertae sedis</taxon>
        <taxon>Mucoromycota</taxon>
        <taxon>Glomeromycotina</taxon>
        <taxon>Glomeromycetes</taxon>
        <taxon>Glomerales</taxon>
        <taxon>Glomeraceae</taxon>
        <taxon>Rhizophagus</taxon>
    </lineage>
</organism>
<name>A0A2I1F367_9GLOM</name>
<dbReference type="VEuPathDB" id="FungiDB:FUN_025671"/>
<reference evidence="1 2" key="1">
    <citation type="submission" date="2017-10" db="EMBL/GenBank/DDBJ databases">
        <title>Extensive intraspecific genome diversity in a model arbuscular mycorrhizal fungus.</title>
        <authorList>
            <person name="Chen E.C.H."/>
            <person name="Morin E."/>
            <person name="Baudet D."/>
            <person name="Noel J."/>
            <person name="Ndikumana S."/>
            <person name="Charron P."/>
            <person name="St-Onge C."/>
            <person name="Giorgi J."/>
            <person name="Grigoriev I.V."/>
            <person name="Roux C."/>
            <person name="Martin F.M."/>
            <person name="Corradi N."/>
        </authorList>
    </citation>
    <scope>NUCLEOTIDE SEQUENCE [LARGE SCALE GENOMIC DNA]</scope>
    <source>
        <strain evidence="1 2">A1</strain>
    </source>
</reference>
<gene>
    <name evidence="1" type="ORF">RhiirA1_451548</name>
</gene>
<reference evidence="1 2" key="2">
    <citation type="submission" date="2017-10" db="EMBL/GenBank/DDBJ databases">
        <title>Genome analyses suggest a sexual origin of heterokaryosis in a supposedly ancient asexual fungus.</title>
        <authorList>
            <person name="Corradi N."/>
            <person name="Sedzielewska K."/>
            <person name="Noel J."/>
            <person name="Charron P."/>
            <person name="Farinelli L."/>
            <person name="Marton T."/>
            <person name="Kruger M."/>
            <person name="Pelin A."/>
            <person name="Brachmann A."/>
            <person name="Corradi N."/>
        </authorList>
    </citation>
    <scope>NUCLEOTIDE SEQUENCE [LARGE SCALE GENOMIC DNA]</scope>
    <source>
        <strain evidence="1 2">A1</strain>
    </source>
</reference>
<dbReference type="VEuPathDB" id="FungiDB:RhiirA1_451548"/>
<dbReference type="OrthoDB" id="2307203at2759"/>
<dbReference type="VEuPathDB" id="FungiDB:RhiirFUN_008572"/>
<comment type="caution">
    <text evidence="1">The sequence shown here is derived from an EMBL/GenBank/DDBJ whole genome shotgun (WGS) entry which is preliminary data.</text>
</comment>
<dbReference type="InterPro" id="IPR032675">
    <property type="entry name" value="LRR_dom_sf"/>
</dbReference>
<dbReference type="AlphaFoldDB" id="A0A2I1F367"/>
<dbReference type="Gene3D" id="3.80.10.10">
    <property type="entry name" value="Ribonuclease Inhibitor"/>
    <property type="match status" value="1"/>
</dbReference>
<evidence type="ECO:0000313" key="1">
    <source>
        <dbReference type="EMBL" id="PKC73120.1"/>
    </source>
</evidence>
<dbReference type="Proteomes" id="UP000232688">
    <property type="component" value="Unassembled WGS sequence"/>
</dbReference>
<evidence type="ECO:0000313" key="2">
    <source>
        <dbReference type="Proteomes" id="UP000232688"/>
    </source>
</evidence>
<protein>
    <submittedName>
        <fullName evidence="1">Uncharacterized protein</fullName>
    </submittedName>
</protein>
<proteinExistence type="predicted"/>